<evidence type="ECO:0000256" key="5">
    <source>
        <dbReference type="ARBA" id="ARBA00023242"/>
    </source>
</evidence>
<dbReference type="GO" id="GO:0045893">
    <property type="term" value="P:positive regulation of DNA-templated transcription"/>
    <property type="evidence" value="ECO:0007669"/>
    <property type="project" value="TreeGrafter"/>
</dbReference>
<dbReference type="PANTHER" id="PTHR46174">
    <property type="entry name" value="CXXC-TYPE ZINC FINGER PROTEIN 1"/>
    <property type="match status" value="1"/>
</dbReference>
<dbReference type="PANTHER" id="PTHR46174:SF1">
    <property type="entry name" value="CXXC-TYPE ZINC FINGER PROTEIN 1"/>
    <property type="match status" value="1"/>
</dbReference>
<comment type="subcellular location">
    <subcellularLocation>
        <location evidence="1">Nucleus</location>
    </subcellularLocation>
</comment>
<dbReference type="KEGG" id="asau:88172954"/>
<keyword evidence="3 6" id="KW-0863">Zinc-finger</keyword>
<evidence type="ECO:0000259" key="8">
    <source>
        <dbReference type="PROSITE" id="PS50016"/>
    </source>
</evidence>
<dbReference type="EMBL" id="CP138895">
    <property type="protein sequence ID" value="WPK24610.1"/>
    <property type="molecule type" value="Genomic_DNA"/>
</dbReference>
<evidence type="ECO:0000256" key="3">
    <source>
        <dbReference type="ARBA" id="ARBA00022771"/>
    </source>
</evidence>
<feature type="region of interest" description="Disordered" evidence="7">
    <location>
        <begin position="1"/>
        <end position="36"/>
    </location>
</feature>
<dbReference type="PROSITE" id="PS01359">
    <property type="entry name" value="ZF_PHD_1"/>
    <property type="match status" value="1"/>
</dbReference>
<keyword evidence="5" id="KW-0539">Nucleus</keyword>
<evidence type="ECO:0000256" key="2">
    <source>
        <dbReference type="ARBA" id="ARBA00022723"/>
    </source>
</evidence>
<dbReference type="InterPro" id="IPR013083">
    <property type="entry name" value="Znf_RING/FYVE/PHD"/>
</dbReference>
<gene>
    <name evidence="9" type="ORF">PUMCH_001889</name>
</gene>
<evidence type="ECO:0000256" key="6">
    <source>
        <dbReference type="PROSITE-ProRule" id="PRU00146"/>
    </source>
</evidence>
<evidence type="ECO:0000313" key="10">
    <source>
        <dbReference type="Proteomes" id="UP001338582"/>
    </source>
</evidence>
<name>A0AAX4H7P9_9ASCO</name>
<feature type="region of interest" description="Disordered" evidence="7">
    <location>
        <begin position="389"/>
        <end position="410"/>
    </location>
</feature>
<dbReference type="InterPro" id="IPR037869">
    <property type="entry name" value="Spp1/CFP1"/>
</dbReference>
<dbReference type="GeneID" id="88172954"/>
<dbReference type="InterPro" id="IPR011011">
    <property type="entry name" value="Znf_FYVE_PHD"/>
</dbReference>
<dbReference type="GO" id="GO:0048188">
    <property type="term" value="C:Set1C/COMPASS complex"/>
    <property type="evidence" value="ECO:0007669"/>
    <property type="project" value="InterPro"/>
</dbReference>
<keyword evidence="10" id="KW-1185">Reference proteome</keyword>
<evidence type="ECO:0000256" key="4">
    <source>
        <dbReference type="ARBA" id="ARBA00022833"/>
    </source>
</evidence>
<reference evidence="9 10" key="1">
    <citation type="submission" date="2023-10" db="EMBL/GenBank/DDBJ databases">
        <title>Draft Genome Sequence of Candida saopaulonensis from a very Premature Infant with Sepsis.</title>
        <authorList>
            <person name="Ning Y."/>
            <person name="Dai R."/>
            <person name="Xiao M."/>
            <person name="Xu Y."/>
            <person name="Yan Q."/>
            <person name="Zhang L."/>
        </authorList>
    </citation>
    <scope>NUCLEOTIDE SEQUENCE [LARGE SCALE GENOMIC DNA]</scope>
    <source>
        <strain evidence="9 10">19XY460</strain>
    </source>
</reference>
<dbReference type="InterPro" id="IPR019786">
    <property type="entry name" value="Zinc_finger_PHD-type_CS"/>
</dbReference>
<feature type="domain" description="PHD-type" evidence="8">
    <location>
        <begin position="68"/>
        <end position="118"/>
    </location>
</feature>
<dbReference type="InterPro" id="IPR001965">
    <property type="entry name" value="Znf_PHD"/>
</dbReference>
<dbReference type="PROSITE" id="PS50016">
    <property type="entry name" value="ZF_PHD_2"/>
    <property type="match status" value="1"/>
</dbReference>
<dbReference type="SMART" id="SM00249">
    <property type="entry name" value="PHD"/>
    <property type="match status" value="1"/>
</dbReference>
<dbReference type="InterPro" id="IPR019787">
    <property type="entry name" value="Znf_PHD-finger"/>
</dbReference>
<sequence length="410" mass="47448">MSDKEDTPLTDTGFDSDARKRKSKSPSTFASSESKRVKSELDDLDSDDIAKQYKRFLNSPKFNLNSEELFCICRKPDHGSLMISCDGCEEWFHTKCMKIDNQHLGLLDRFYCKFCHWKGKGVTRWNRKCRRPLCWKAARTKEESKYCSDECGKSFLRLKLTGSLHFSKEDINFVIHYCDTHANLEQLGLKFPELEVVANQDLDKLPPLVKDSIEENDLQQTKLRAEIDILLKKRDYVLLIKKRNETINEMLTELVGDNQETEKSKKGKKKLTRPKKIDLCCFDKNVSKDIDDPKSVPDLAGAASQTSPSVYNLFKEEIDGVLLAYQAEDHSNNSICLQDRRKCLRHNGWYSLLQDKTWKKLNELKASLETLKLARENALREYSISIYEQDENTQERPTPELLAQPIEGQN</sequence>
<dbReference type="SUPFAM" id="SSF57903">
    <property type="entry name" value="FYVE/PHD zinc finger"/>
    <property type="match status" value="1"/>
</dbReference>
<evidence type="ECO:0000256" key="1">
    <source>
        <dbReference type="ARBA" id="ARBA00004123"/>
    </source>
</evidence>
<organism evidence="9 10">
    <name type="scientific">Australozyma saopauloensis</name>
    <dbReference type="NCBI Taxonomy" id="291208"/>
    <lineage>
        <taxon>Eukaryota</taxon>
        <taxon>Fungi</taxon>
        <taxon>Dikarya</taxon>
        <taxon>Ascomycota</taxon>
        <taxon>Saccharomycotina</taxon>
        <taxon>Pichiomycetes</taxon>
        <taxon>Metschnikowiaceae</taxon>
        <taxon>Australozyma</taxon>
    </lineage>
</organism>
<dbReference type="GO" id="GO:0008270">
    <property type="term" value="F:zinc ion binding"/>
    <property type="evidence" value="ECO:0007669"/>
    <property type="project" value="UniProtKB-KW"/>
</dbReference>
<evidence type="ECO:0000313" key="9">
    <source>
        <dbReference type="EMBL" id="WPK24610.1"/>
    </source>
</evidence>
<keyword evidence="4" id="KW-0862">Zinc</keyword>
<protein>
    <recommendedName>
        <fullName evidence="8">PHD-type domain-containing protein</fullName>
    </recommendedName>
</protein>
<accession>A0AAX4H7P9</accession>
<dbReference type="Gene3D" id="3.30.40.10">
    <property type="entry name" value="Zinc/RING finger domain, C3HC4 (zinc finger)"/>
    <property type="match status" value="1"/>
</dbReference>
<dbReference type="RefSeq" id="XP_062876993.1">
    <property type="nucleotide sequence ID" value="XM_063020923.1"/>
</dbReference>
<keyword evidence="2" id="KW-0479">Metal-binding</keyword>
<dbReference type="Pfam" id="PF00628">
    <property type="entry name" value="PHD"/>
    <property type="match status" value="1"/>
</dbReference>
<dbReference type="AlphaFoldDB" id="A0AAX4H7P9"/>
<proteinExistence type="predicted"/>
<dbReference type="Proteomes" id="UP001338582">
    <property type="component" value="Chromosome 2"/>
</dbReference>
<evidence type="ECO:0000256" key="7">
    <source>
        <dbReference type="SAM" id="MobiDB-lite"/>
    </source>
</evidence>